<feature type="compositionally biased region" description="Basic residues" evidence="1">
    <location>
        <begin position="103"/>
        <end position="113"/>
    </location>
</feature>
<feature type="compositionally biased region" description="Polar residues" evidence="1">
    <location>
        <begin position="148"/>
        <end position="157"/>
    </location>
</feature>
<dbReference type="EMBL" id="OU466861">
    <property type="protein sequence ID" value="CAH2063068.1"/>
    <property type="molecule type" value="Genomic_DNA"/>
</dbReference>
<keyword evidence="3" id="KW-1185">Reference proteome</keyword>
<dbReference type="Proteomes" id="UP000836841">
    <property type="component" value="Chromosome 5"/>
</dbReference>
<evidence type="ECO:0000256" key="1">
    <source>
        <dbReference type="SAM" id="MobiDB-lite"/>
    </source>
</evidence>
<feature type="compositionally biased region" description="Low complexity" evidence="1">
    <location>
        <begin position="158"/>
        <end position="168"/>
    </location>
</feature>
<accession>A0AAU9SGE4</accession>
<evidence type="ECO:0000313" key="3">
    <source>
        <dbReference type="Proteomes" id="UP000836841"/>
    </source>
</evidence>
<reference evidence="2 3" key="1">
    <citation type="submission" date="2022-03" db="EMBL/GenBank/DDBJ databases">
        <authorList>
            <person name="Nunn A."/>
            <person name="Chopra R."/>
            <person name="Nunn A."/>
            <person name="Contreras Garrido A."/>
        </authorList>
    </citation>
    <scope>NUCLEOTIDE SEQUENCE [LARGE SCALE GENOMIC DNA]</scope>
</reference>
<feature type="compositionally biased region" description="Low complexity" evidence="1">
    <location>
        <begin position="177"/>
        <end position="194"/>
    </location>
</feature>
<dbReference type="AlphaFoldDB" id="A0AAU9SGE4"/>
<sequence length="324" mass="35825">MFAARVRASLKPLFHGRRSSTLSRNCEIAAISKRIPLDRFNDGIGVGIKLLNRAFHSSPQCYSSEADVVVKTINPAALFASLEDAFVAEAEPFQVEKPELSKKTKGRKTKKHKQAADSISRPKLLTEKPQVSRKTNGERKTDAHASSPARNVTDSCVSFSKPSKSSSPIPDHESIAKNKASSKGSSTSRSRSNHPSLAVVIRIGNLNSITTDSMIHSRCSSIGSLEGLSRVNEDSVDVLFRARNMNEANSLLEKLNDATVDHSQWMAEIVPEAEEACRDQMGTRISSCIEDLEKQLMMRRILVKDYEVLLHSVMHLENQPMARE</sequence>
<name>A0AAU9SGE4_THLAR</name>
<evidence type="ECO:0000313" key="2">
    <source>
        <dbReference type="EMBL" id="CAH2063068.1"/>
    </source>
</evidence>
<protein>
    <submittedName>
        <fullName evidence="2">Uncharacterized protein</fullName>
    </submittedName>
</protein>
<gene>
    <name evidence="2" type="ORF">TAV2_LOCUS17027</name>
</gene>
<proteinExistence type="predicted"/>
<feature type="region of interest" description="Disordered" evidence="1">
    <location>
        <begin position="98"/>
        <end position="194"/>
    </location>
</feature>
<organism evidence="2 3">
    <name type="scientific">Thlaspi arvense</name>
    <name type="common">Field penny-cress</name>
    <dbReference type="NCBI Taxonomy" id="13288"/>
    <lineage>
        <taxon>Eukaryota</taxon>
        <taxon>Viridiplantae</taxon>
        <taxon>Streptophyta</taxon>
        <taxon>Embryophyta</taxon>
        <taxon>Tracheophyta</taxon>
        <taxon>Spermatophyta</taxon>
        <taxon>Magnoliopsida</taxon>
        <taxon>eudicotyledons</taxon>
        <taxon>Gunneridae</taxon>
        <taxon>Pentapetalae</taxon>
        <taxon>rosids</taxon>
        <taxon>malvids</taxon>
        <taxon>Brassicales</taxon>
        <taxon>Brassicaceae</taxon>
        <taxon>Thlaspideae</taxon>
        <taxon>Thlaspi</taxon>
    </lineage>
</organism>